<dbReference type="Proteomes" id="UP000183971">
    <property type="component" value="Unassembled WGS sequence"/>
</dbReference>
<name>A0A1L7V125_FUSPR</name>
<organism evidence="1 2">
    <name type="scientific">Fusarium proliferatum (strain ET1)</name>
    <name type="common">Orchid endophyte fungus</name>
    <dbReference type="NCBI Taxonomy" id="1227346"/>
    <lineage>
        <taxon>Eukaryota</taxon>
        <taxon>Fungi</taxon>
        <taxon>Dikarya</taxon>
        <taxon>Ascomycota</taxon>
        <taxon>Pezizomycotina</taxon>
        <taxon>Sordariomycetes</taxon>
        <taxon>Hypocreomycetidae</taxon>
        <taxon>Hypocreales</taxon>
        <taxon>Nectriaceae</taxon>
        <taxon>Fusarium</taxon>
        <taxon>Fusarium fujikuroi species complex</taxon>
    </lineage>
</organism>
<dbReference type="EMBL" id="FJOF01000001">
    <property type="protein sequence ID" value="CZR34577.1"/>
    <property type="molecule type" value="Genomic_DNA"/>
</dbReference>
<protein>
    <submittedName>
        <fullName evidence="1">Uncharacterized protein</fullName>
    </submittedName>
</protein>
<proteinExistence type="predicted"/>
<evidence type="ECO:0000313" key="1">
    <source>
        <dbReference type="EMBL" id="CZR34577.1"/>
    </source>
</evidence>
<accession>A0A1L7V125</accession>
<reference evidence="2" key="1">
    <citation type="journal article" date="2016" name="Genome Biol. Evol.">
        <title>Comparative 'omics' of the Fusarium fujikuroi species complex highlights differences in genetic potential and metabolite synthesis.</title>
        <authorList>
            <person name="Niehaus E.-M."/>
            <person name="Muensterkoetter M."/>
            <person name="Proctor R.H."/>
            <person name="Brown D.W."/>
            <person name="Sharon A."/>
            <person name="Idan Y."/>
            <person name="Oren-Young L."/>
            <person name="Sieber C.M."/>
            <person name="Novak O."/>
            <person name="Pencik A."/>
            <person name="Tarkowska D."/>
            <person name="Hromadova K."/>
            <person name="Freeman S."/>
            <person name="Maymon M."/>
            <person name="Elazar M."/>
            <person name="Youssef S.A."/>
            <person name="El-Shabrawy E.S.M."/>
            <person name="Shalaby A.B.A."/>
            <person name="Houterman P."/>
            <person name="Brock N.L."/>
            <person name="Burkhardt I."/>
            <person name="Tsavkelova E.A."/>
            <person name="Dickschat J.S."/>
            <person name="Galuszka P."/>
            <person name="Gueldener U."/>
            <person name="Tudzynski B."/>
        </authorList>
    </citation>
    <scope>NUCLEOTIDE SEQUENCE [LARGE SCALE GENOMIC DNA]</scope>
    <source>
        <strain evidence="2">ET1</strain>
    </source>
</reference>
<dbReference type="RefSeq" id="XP_031075232.1">
    <property type="nucleotide sequence ID" value="XM_031233661.1"/>
</dbReference>
<keyword evidence="2" id="KW-1185">Reference proteome</keyword>
<dbReference type="VEuPathDB" id="FungiDB:FPRO_01241"/>
<comment type="caution">
    <text evidence="1">The sequence shown here is derived from an EMBL/GenBank/DDBJ whole genome shotgun (WGS) entry which is preliminary data.</text>
</comment>
<sequence length="123" mass="13381">MKISTTFASLVAYCAIGIHSMPSSPEAASELTSRNENHLLEKRKCYNGKKEYGCDSKGWCWKKCGGSGNGNIANSGPWCWAKWNYGWGDGNWVSCHSDNDCKKAFAGEADCAWGNCDDCGCSC</sequence>
<gene>
    <name evidence="1" type="ORF">FPRO_01241</name>
</gene>
<dbReference type="GeneID" id="42046128"/>
<dbReference type="AlphaFoldDB" id="A0A1L7V125"/>
<evidence type="ECO:0000313" key="2">
    <source>
        <dbReference type="Proteomes" id="UP000183971"/>
    </source>
</evidence>